<feature type="transmembrane region" description="Helical" evidence="1">
    <location>
        <begin position="6"/>
        <end position="25"/>
    </location>
</feature>
<reference evidence="2" key="1">
    <citation type="submission" date="2021-01" db="EMBL/GenBank/DDBJ databases">
        <title>Genome public.</title>
        <authorList>
            <person name="Liu C."/>
            <person name="Sun Q."/>
        </authorList>
    </citation>
    <scope>NUCLEOTIDE SEQUENCE</scope>
    <source>
        <strain evidence="2">M6</strain>
    </source>
</reference>
<feature type="transmembrane region" description="Helical" evidence="1">
    <location>
        <begin position="189"/>
        <end position="208"/>
    </location>
</feature>
<accession>A0A934U0Q0</accession>
<feature type="transmembrane region" description="Helical" evidence="1">
    <location>
        <begin position="37"/>
        <end position="61"/>
    </location>
</feature>
<evidence type="ECO:0000313" key="2">
    <source>
        <dbReference type="EMBL" id="MBK6088450.1"/>
    </source>
</evidence>
<keyword evidence="1" id="KW-0472">Membrane</keyword>
<proteinExistence type="predicted"/>
<dbReference type="Proteomes" id="UP000633365">
    <property type="component" value="Unassembled WGS sequence"/>
</dbReference>
<name>A0A934U0Q0_9FIRM</name>
<feature type="transmembrane region" description="Helical" evidence="1">
    <location>
        <begin position="131"/>
        <end position="153"/>
    </location>
</feature>
<dbReference type="EMBL" id="JAEQMG010000061">
    <property type="protein sequence ID" value="MBK6088450.1"/>
    <property type="molecule type" value="Genomic_DNA"/>
</dbReference>
<dbReference type="AlphaFoldDB" id="A0A934U0Q0"/>
<feature type="transmembrane region" description="Helical" evidence="1">
    <location>
        <begin position="165"/>
        <end position="183"/>
    </location>
</feature>
<protein>
    <submittedName>
        <fullName evidence="2">Uncharacterized protein</fullName>
    </submittedName>
</protein>
<comment type="caution">
    <text evidence="2">The sequence shown here is derived from an EMBL/GenBank/DDBJ whole genome shotgun (WGS) entry which is preliminary data.</text>
</comment>
<feature type="transmembrane region" description="Helical" evidence="1">
    <location>
        <begin position="102"/>
        <end position="125"/>
    </location>
</feature>
<sequence length="214" mass="24668">MPALPESIFDVCYLVFAIVSGIRLLKYANGRKDIRLFGWMALILGCGDAFHLVPRILNYWIEGDFTAALGIGKLVTSVTMTVFYLLMEYARRERYHIKGEKPILIILWVCAIIRITLCCFPQNGWTSAEPSLLWGILRNIPFVIMGVMTVILWLRSAKQDKPLKWMWLAVTLSFLFYLPVVLWAQAIPLIGMLMLPKTCMYIWMIVMFRKTAHS</sequence>
<evidence type="ECO:0000313" key="3">
    <source>
        <dbReference type="Proteomes" id="UP000633365"/>
    </source>
</evidence>
<feature type="transmembrane region" description="Helical" evidence="1">
    <location>
        <begin position="67"/>
        <end position="90"/>
    </location>
</feature>
<keyword evidence="1" id="KW-1133">Transmembrane helix</keyword>
<gene>
    <name evidence="2" type="ORF">JKK62_07245</name>
</gene>
<keyword evidence="1" id="KW-0812">Transmembrane</keyword>
<organism evidence="2 3">
    <name type="scientific">Ruminococcus difficilis</name>
    <dbReference type="NCBI Taxonomy" id="2763069"/>
    <lineage>
        <taxon>Bacteria</taxon>
        <taxon>Bacillati</taxon>
        <taxon>Bacillota</taxon>
        <taxon>Clostridia</taxon>
        <taxon>Eubacteriales</taxon>
        <taxon>Oscillospiraceae</taxon>
        <taxon>Ruminococcus</taxon>
    </lineage>
</organism>
<keyword evidence="3" id="KW-1185">Reference proteome</keyword>
<evidence type="ECO:0000256" key="1">
    <source>
        <dbReference type="SAM" id="Phobius"/>
    </source>
</evidence>